<feature type="compositionally biased region" description="Polar residues" evidence="5">
    <location>
        <begin position="12"/>
        <end position="23"/>
    </location>
</feature>
<evidence type="ECO:0000256" key="5">
    <source>
        <dbReference type="SAM" id="MobiDB-lite"/>
    </source>
</evidence>
<sequence>MGGDNTLEPISRQVTSTTATTGGRSCEDDLDTRTTAEFRGKRLDEKKAYGKSRFRAAGRDTSPGLQWHKDYTPETKLNPRVLMIDYLQRDVLDTEEGTRKVAAQEIHDLGTLKAVYRERRNPEGTLRVFHVQNCTWATKFLVHKFRIKDDDPIVGLQDFGDWLLQKKPQRRAGKPMMVDNAIHLYNLFSQRLSVYVQYRADDLQTPGPDFVSPYRTVSKIEERYDNGNTIIVFDNSQTGSIEDTILPARGEWESRWRRLPFYMAPKVGMASDAVALECMKAITQDIFKAMGDSWQDLLDASWEHVSILEEKIYEQPADESRAPELWRNSAHWLKYEKLMFTHIDIVNDTRKNLADIDGDRSDEAEWLKESTEDYARLSNLIEEDLVKRTNNLSELMYKSVAIRDSRQSLQLGTSMWRLSWITFIFLPLTFITGFFGMNVDLFENNPKIKWYFITVFPFMIFVIVAWYTLKHLLARHRQTPQQRGIYEAFYLDLHNRRPELWTRQGPRDYVKPTTRISRIKWWIMLRWAKTNRIQPRSLTDDEPIGGWNRIKRYFIATWTTQIELGVGGDAELGLMGEEAEGGGGGIALTAQETVETAAGAAGFDVPIRSTFGRVDPDGDLEPVPESEPKFEGRISGVIIEERRDTGELIMEDKTKGDGDIKLKAPDLERGRKGSGASGTTSESYY</sequence>
<keyword evidence="4 6" id="KW-0472">Membrane</keyword>
<evidence type="ECO:0000256" key="2">
    <source>
        <dbReference type="ARBA" id="ARBA00022692"/>
    </source>
</evidence>
<accession>A0ABR3GB55</accession>
<evidence type="ECO:0000256" key="3">
    <source>
        <dbReference type="ARBA" id="ARBA00022989"/>
    </source>
</evidence>
<dbReference type="Gene3D" id="1.20.58.340">
    <property type="entry name" value="Magnesium transport protein CorA, transmembrane region"/>
    <property type="match status" value="1"/>
</dbReference>
<dbReference type="InterPro" id="IPR002523">
    <property type="entry name" value="MgTranspt_CorA/ZnTranspt_ZntB"/>
</dbReference>
<comment type="caution">
    <text evidence="7">The sequence shown here is derived from an EMBL/GenBank/DDBJ whole genome shotgun (WGS) entry which is preliminary data.</text>
</comment>
<protein>
    <submittedName>
        <fullName evidence="7">Uncharacterized protein</fullName>
    </submittedName>
</protein>
<dbReference type="InterPro" id="IPR045863">
    <property type="entry name" value="CorA_TM1_TM2"/>
</dbReference>
<keyword evidence="2 6" id="KW-0812">Transmembrane</keyword>
<evidence type="ECO:0000313" key="7">
    <source>
        <dbReference type="EMBL" id="KAL0633046.1"/>
    </source>
</evidence>
<evidence type="ECO:0000256" key="1">
    <source>
        <dbReference type="ARBA" id="ARBA00004651"/>
    </source>
</evidence>
<dbReference type="Pfam" id="PF01544">
    <property type="entry name" value="CorA"/>
    <property type="match status" value="1"/>
</dbReference>
<gene>
    <name evidence="7" type="ORF">Q9L58_008056</name>
</gene>
<dbReference type="Proteomes" id="UP001447188">
    <property type="component" value="Unassembled WGS sequence"/>
</dbReference>
<comment type="subcellular location">
    <subcellularLocation>
        <location evidence="1">Cell membrane</location>
        <topology evidence="1">Multi-pass membrane protein</topology>
    </subcellularLocation>
</comment>
<evidence type="ECO:0000256" key="4">
    <source>
        <dbReference type="ARBA" id="ARBA00023136"/>
    </source>
</evidence>
<feature type="transmembrane region" description="Helical" evidence="6">
    <location>
        <begin position="448"/>
        <end position="469"/>
    </location>
</feature>
<dbReference type="EMBL" id="JBBBZM010000139">
    <property type="protein sequence ID" value="KAL0633046.1"/>
    <property type="molecule type" value="Genomic_DNA"/>
</dbReference>
<dbReference type="SUPFAM" id="SSF144083">
    <property type="entry name" value="Magnesium transport protein CorA, transmembrane region"/>
    <property type="match status" value="1"/>
</dbReference>
<name>A0ABR3GB55_9PEZI</name>
<dbReference type="PANTHER" id="PTHR46494:SF3">
    <property type="entry name" value="ZINC TRANSPORT PROTEIN ZNTB"/>
    <property type="match status" value="1"/>
</dbReference>
<proteinExistence type="predicted"/>
<feature type="transmembrane region" description="Helical" evidence="6">
    <location>
        <begin position="415"/>
        <end position="436"/>
    </location>
</feature>
<feature type="region of interest" description="Disordered" evidence="5">
    <location>
        <begin position="1"/>
        <end position="31"/>
    </location>
</feature>
<keyword evidence="3 6" id="KW-1133">Transmembrane helix</keyword>
<organism evidence="7 8">
    <name type="scientific">Discina gigas</name>
    <dbReference type="NCBI Taxonomy" id="1032678"/>
    <lineage>
        <taxon>Eukaryota</taxon>
        <taxon>Fungi</taxon>
        <taxon>Dikarya</taxon>
        <taxon>Ascomycota</taxon>
        <taxon>Pezizomycotina</taxon>
        <taxon>Pezizomycetes</taxon>
        <taxon>Pezizales</taxon>
        <taxon>Discinaceae</taxon>
        <taxon>Discina</taxon>
    </lineage>
</organism>
<feature type="region of interest" description="Disordered" evidence="5">
    <location>
        <begin position="645"/>
        <end position="685"/>
    </location>
</feature>
<reference evidence="7 8" key="1">
    <citation type="submission" date="2024-02" db="EMBL/GenBank/DDBJ databases">
        <title>Discinaceae phylogenomics.</title>
        <authorList>
            <person name="Dirks A.C."/>
            <person name="James T.Y."/>
        </authorList>
    </citation>
    <scope>NUCLEOTIDE SEQUENCE [LARGE SCALE GENOMIC DNA]</scope>
    <source>
        <strain evidence="7 8">ACD0624</strain>
    </source>
</reference>
<dbReference type="PANTHER" id="PTHR46494">
    <property type="entry name" value="CORA FAMILY METAL ION TRANSPORTER (EUROFUNG)"/>
    <property type="match status" value="1"/>
</dbReference>
<feature type="compositionally biased region" description="Basic and acidic residues" evidence="5">
    <location>
        <begin position="645"/>
        <end position="671"/>
    </location>
</feature>
<evidence type="ECO:0000256" key="6">
    <source>
        <dbReference type="SAM" id="Phobius"/>
    </source>
</evidence>
<evidence type="ECO:0000313" key="8">
    <source>
        <dbReference type="Proteomes" id="UP001447188"/>
    </source>
</evidence>
<keyword evidence="8" id="KW-1185">Reference proteome</keyword>